<evidence type="ECO:0000259" key="5">
    <source>
        <dbReference type="Pfam" id="PF00149"/>
    </source>
</evidence>
<keyword evidence="4" id="KW-0472">Membrane</keyword>
<dbReference type="InterPro" id="IPR004843">
    <property type="entry name" value="Calcineurin-like_PHP"/>
</dbReference>
<evidence type="ECO:0000256" key="2">
    <source>
        <dbReference type="ARBA" id="ARBA00022801"/>
    </source>
</evidence>
<accession>A0A6G0WDG7</accession>
<dbReference type="Pfam" id="PF00149">
    <property type="entry name" value="Metallophos"/>
    <property type="match status" value="1"/>
</dbReference>
<evidence type="ECO:0000313" key="7">
    <source>
        <dbReference type="Proteomes" id="UP000481153"/>
    </source>
</evidence>
<feature type="domain" description="Calcineurin-like phosphoesterase" evidence="5">
    <location>
        <begin position="120"/>
        <end position="420"/>
    </location>
</feature>
<evidence type="ECO:0000256" key="4">
    <source>
        <dbReference type="SAM" id="Phobius"/>
    </source>
</evidence>
<keyword evidence="7" id="KW-1185">Reference proteome</keyword>
<keyword evidence="4" id="KW-1133">Transmembrane helix</keyword>
<dbReference type="Gene3D" id="3.60.21.10">
    <property type="match status" value="1"/>
</dbReference>
<proteinExistence type="predicted"/>
<evidence type="ECO:0000256" key="3">
    <source>
        <dbReference type="SAM" id="MobiDB-lite"/>
    </source>
</evidence>
<keyword evidence="2" id="KW-0378">Hydrolase</keyword>
<gene>
    <name evidence="6" type="ORF">Ae201684_016273</name>
</gene>
<dbReference type="GO" id="GO:0016787">
    <property type="term" value="F:hydrolase activity"/>
    <property type="evidence" value="ECO:0007669"/>
    <property type="project" value="UniProtKB-KW"/>
</dbReference>
<feature type="transmembrane region" description="Helical" evidence="4">
    <location>
        <begin position="38"/>
        <end position="58"/>
    </location>
</feature>
<dbReference type="EMBL" id="VJMJ01000247">
    <property type="protein sequence ID" value="KAF0725257.1"/>
    <property type="molecule type" value="Genomic_DNA"/>
</dbReference>
<evidence type="ECO:0000256" key="1">
    <source>
        <dbReference type="ARBA" id="ARBA00022729"/>
    </source>
</evidence>
<sequence length="537" mass="58216">MKRRDSDTLRRDSSYGETAMIPMADEIPLSPKRNNKRMLLFGLGAVLVAGGVAAAVVLSTGKSKPTNSSSESSGNTNTVSPTTNNDLSSVTTAQPKPTSAGATTAPPPVKSDPEKDPVVMTMLAIGDWGSTTGRGDDGTNPGSCCVLYKSGPNKHKIDTSLPRYKVDYRSQESVGKLLGMSAAELKPLRVLSHGDNIYWNGVGEKDVIYRMQETFEKMYSAPALQGVPWLNVAGNHDIGGSAYICGDSDSTFRKCTSTAEMLSYLDKKFDLQAQYVSPNGNRWIMKDHYYVERVTQGGVTVDIYNLDTNEATIHGAQQVCCQCFGAGGSDDECDNINPGDKLCAGGDMGMFNACMDKIQSWADQSYKGALKDLAASTADFKIINTHYSPQYHMDPQRMEKWFNLTRSMGVHAWFNGHTHGFNHDLTSWNTHFFQNGAGGGIKSESPGKVVGVDGIKPVWVAAGQPYGFMELSFTKEWMKVQFASFDKAWQFNGGFTSGDITPGGIARGHCWFIHKSLDGPGVECKSSTNGVVGLPTR</sequence>
<organism evidence="6 7">
    <name type="scientific">Aphanomyces euteiches</name>
    <dbReference type="NCBI Taxonomy" id="100861"/>
    <lineage>
        <taxon>Eukaryota</taxon>
        <taxon>Sar</taxon>
        <taxon>Stramenopiles</taxon>
        <taxon>Oomycota</taxon>
        <taxon>Saprolegniomycetes</taxon>
        <taxon>Saprolegniales</taxon>
        <taxon>Verrucalvaceae</taxon>
        <taxon>Aphanomyces</taxon>
    </lineage>
</organism>
<reference evidence="6 7" key="1">
    <citation type="submission" date="2019-07" db="EMBL/GenBank/DDBJ databases">
        <title>Genomics analysis of Aphanomyces spp. identifies a new class of oomycete effector associated with host adaptation.</title>
        <authorList>
            <person name="Gaulin E."/>
        </authorList>
    </citation>
    <scope>NUCLEOTIDE SEQUENCE [LARGE SCALE GENOMIC DNA]</scope>
    <source>
        <strain evidence="6 7">ATCC 201684</strain>
    </source>
</reference>
<dbReference type="AlphaFoldDB" id="A0A6G0WDG7"/>
<keyword evidence="1" id="KW-0732">Signal</keyword>
<feature type="compositionally biased region" description="Polar residues" evidence="3">
    <location>
        <begin position="81"/>
        <end position="94"/>
    </location>
</feature>
<dbReference type="VEuPathDB" id="FungiDB:AeMF1_012704"/>
<feature type="region of interest" description="Disordered" evidence="3">
    <location>
        <begin position="61"/>
        <end position="116"/>
    </location>
</feature>
<feature type="compositionally biased region" description="Low complexity" evidence="3">
    <location>
        <begin position="95"/>
        <end position="104"/>
    </location>
</feature>
<keyword evidence="4" id="KW-0812">Transmembrane</keyword>
<dbReference type="SUPFAM" id="SSF56300">
    <property type="entry name" value="Metallo-dependent phosphatases"/>
    <property type="match status" value="1"/>
</dbReference>
<dbReference type="Proteomes" id="UP000481153">
    <property type="component" value="Unassembled WGS sequence"/>
</dbReference>
<feature type="compositionally biased region" description="Low complexity" evidence="3">
    <location>
        <begin position="61"/>
        <end position="80"/>
    </location>
</feature>
<dbReference type="PANTHER" id="PTHR10161:SF14">
    <property type="entry name" value="TARTRATE-RESISTANT ACID PHOSPHATASE TYPE 5"/>
    <property type="match status" value="1"/>
</dbReference>
<protein>
    <recommendedName>
        <fullName evidence="5">Calcineurin-like phosphoesterase domain-containing protein</fullName>
    </recommendedName>
</protein>
<evidence type="ECO:0000313" key="6">
    <source>
        <dbReference type="EMBL" id="KAF0725257.1"/>
    </source>
</evidence>
<comment type="caution">
    <text evidence="6">The sequence shown here is derived from an EMBL/GenBank/DDBJ whole genome shotgun (WGS) entry which is preliminary data.</text>
</comment>
<dbReference type="InterPro" id="IPR051558">
    <property type="entry name" value="Metallophosphoesterase_PAP"/>
</dbReference>
<dbReference type="PANTHER" id="PTHR10161">
    <property type="entry name" value="TARTRATE-RESISTANT ACID PHOSPHATASE TYPE 5"/>
    <property type="match status" value="1"/>
</dbReference>
<name>A0A6G0WDG7_9STRA</name>
<dbReference type="InterPro" id="IPR029052">
    <property type="entry name" value="Metallo-depent_PP-like"/>
</dbReference>